<sequence>MEKDRVLIIGAGSAGLLMAHSLKKLGISYTVFEQDAAIDARRRDWSFGVYWAQSRLGECLPEGVDEKTLREKAQVDDYVAQEDFILPTFNAETGELMKNLPTPCSIRLQRRRFLKLLSQGVDIRYGKRLEAIKTEGGVVTVSFEDGTTEEGSLLIGCDGAHSKVRSFLLGPEKAALRPLPLLTSAAVTTLPHDTALAIRKIHRRHMNAVHPSNGSSGWISIQECSDPEPSKWVFLMIQSWSDTNASDLQSPETKPDLSTKSAIVQDMRKRVGVWEEPFKSIWQSIPDNAPAWHTRLSDWVTEPWDNKSGTVTLAGDAAHSMTFHRGQGLNNAIDDVCTLLHALRDHYSPSNTDAPTPFAEALKVYEANVWERGKTAVLSNTKNSVMLHDGKNMAQSAAIRFGIMPRIVDDDGVRETVMKA</sequence>
<dbReference type="GO" id="GO:0004497">
    <property type="term" value="F:monooxygenase activity"/>
    <property type="evidence" value="ECO:0007669"/>
    <property type="project" value="UniProtKB-KW"/>
</dbReference>
<feature type="domain" description="FAD-dependent oxidoreductase 2 FAD-binding" evidence="5">
    <location>
        <begin position="6"/>
        <end position="55"/>
    </location>
</feature>
<evidence type="ECO:0000259" key="6">
    <source>
        <dbReference type="Pfam" id="PF01494"/>
    </source>
</evidence>
<keyword evidence="3" id="KW-0560">Oxidoreductase</keyword>
<dbReference type="PRINTS" id="PR00420">
    <property type="entry name" value="RNGMNOXGNASE"/>
</dbReference>
<name>A0A4S8M2Y9_DENBC</name>
<dbReference type="InterPro" id="IPR036188">
    <property type="entry name" value="FAD/NAD-bd_sf"/>
</dbReference>
<dbReference type="GO" id="GO:0071949">
    <property type="term" value="F:FAD binding"/>
    <property type="evidence" value="ECO:0007669"/>
    <property type="project" value="InterPro"/>
</dbReference>
<dbReference type="SUPFAM" id="SSF51905">
    <property type="entry name" value="FAD/NAD(P)-binding domain"/>
    <property type="match status" value="1"/>
</dbReference>
<evidence type="ECO:0000313" key="7">
    <source>
        <dbReference type="EMBL" id="THU96340.1"/>
    </source>
</evidence>
<dbReference type="InterPro" id="IPR003953">
    <property type="entry name" value="FAD-dep_OxRdtase_2_FAD-bd"/>
</dbReference>
<keyword evidence="2" id="KW-0274">FAD</keyword>
<evidence type="ECO:0000256" key="2">
    <source>
        <dbReference type="ARBA" id="ARBA00022827"/>
    </source>
</evidence>
<evidence type="ECO:0000313" key="8">
    <source>
        <dbReference type="Proteomes" id="UP000297245"/>
    </source>
</evidence>
<dbReference type="OrthoDB" id="655030at2759"/>
<dbReference type="PANTHER" id="PTHR47178:SF3">
    <property type="entry name" value="FAD-BINDING DOMAIN-CONTAINING PROTEIN"/>
    <property type="match status" value="1"/>
</dbReference>
<keyword evidence="4" id="KW-0503">Monooxygenase</keyword>
<protein>
    <submittedName>
        <fullName evidence="7">FAD/NAD(P)-binding domain-containing protein</fullName>
    </submittedName>
</protein>
<dbReference type="Gene3D" id="3.50.50.60">
    <property type="entry name" value="FAD/NAD(P)-binding domain"/>
    <property type="match status" value="1"/>
</dbReference>
<dbReference type="InterPro" id="IPR002938">
    <property type="entry name" value="FAD-bd"/>
</dbReference>
<accession>A0A4S8M2Y9</accession>
<organism evidence="7 8">
    <name type="scientific">Dendrothele bispora (strain CBS 962.96)</name>
    <dbReference type="NCBI Taxonomy" id="1314807"/>
    <lineage>
        <taxon>Eukaryota</taxon>
        <taxon>Fungi</taxon>
        <taxon>Dikarya</taxon>
        <taxon>Basidiomycota</taxon>
        <taxon>Agaricomycotina</taxon>
        <taxon>Agaricomycetes</taxon>
        <taxon>Agaricomycetidae</taxon>
        <taxon>Agaricales</taxon>
        <taxon>Agaricales incertae sedis</taxon>
        <taxon>Dendrothele</taxon>
    </lineage>
</organism>
<gene>
    <name evidence="7" type="ORF">K435DRAFT_858650</name>
</gene>
<dbReference type="Pfam" id="PF01494">
    <property type="entry name" value="FAD_binding_3"/>
    <property type="match status" value="1"/>
</dbReference>
<dbReference type="Pfam" id="PF00890">
    <property type="entry name" value="FAD_binding_2"/>
    <property type="match status" value="1"/>
</dbReference>
<dbReference type="EMBL" id="ML179179">
    <property type="protein sequence ID" value="THU96340.1"/>
    <property type="molecule type" value="Genomic_DNA"/>
</dbReference>
<dbReference type="Proteomes" id="UP000297245">
    <property type="component" value="Unassembled WGS sequence"/>
</dbReference>
<evidence type="ECO:0000256" key="4">
    <source>
        <dbReference type="ARBA" id="ARBA00023033"/>
    </source>
</evidence>
<dbReference type="AlphaFoldDB" id="A0A4S8M2Y9"/>
<dbReference type="PANTHER" id="PTHR47178">
    <property type="entry name" value="MONOOXYGENASE, FAD-BINDING"/>
    <property type="match status" value="1"/>
</dbReference>
<reference evidence="7 8" key="1">
    <citation type="journal article" date="2019" name="Nat. Ecol. Evol.">
        <title>Megaphylogeny resolves global patterns of mushroom evolution.</title>
        <authorList>
            <person name="Varga T."/>
            <person name="Krizsan K."/>
            <person name="Foldi C."/>
            <person name="Dima B."/>
            <person name="Sanchez-Garcia M."/>
            <person name="Sanchez-Ramirez S."/>
            <person name="Szollosi G.J."/>
            <person name="Szarkandi J.G."/>
            <person name="Papp V."/>
            <person name="Albert L."/>
            <person name="Andreopoulos W."/>
            <person name="Angelini C."/>
            <person name="Antonin V."/>
            <person name="Barry K.W."/>
            <person name="Bougher N.L."/>
            <person name="Buchanan P."/>
            <person name="Buyck B."/>
            <person name="Bense V."/>
            <person name="Catcheside P."/>
            <person name="Chovatia M."/>
            <person name="Cooper J."/>
            <person name="Damon W."/>
            <person name="Desjardin D."/>
            <person name="Finy P."/>
            <person name="Geml J."/>
            <person name="Haridas S."/>
            <person name="Hughes K."/>
            <person name="Justo A."/>
            <person name="Karasinski D."/>
            <person name="Kautmanova I."/>
            <person name="Kiss B."/>
            <person name="Kocsube S."/>
            <person name="Kotiranta H."/>
            <person name="LaButti K.M."/>
            <person name="Lechner B.E."/>
            <person name="Liimatainen K."/>
            <person name="Lipzen A."/>
            <person name="Lukacs Z."/>
            <person name="Mihaltcheva S."/>
            <person name="Morgado L.N."/>
            <person name="Niskanen T."/>
            <person name="Noordeloos M.E."/>
            <person name="Ohm R.A."/>
            <person name="Ortiz-Santana B."/>
            <person name="Ovrebo C."/>
            <person name="Racz N."/>
            <person name="Riley R."/>
            <person name="Savchenko A."/>
            <person name="Shiryaev A."/>
            <person name="Soop K."/>
            <person name="Spirin V."/>
            <person name="Szebenyi C."/>
            <person name="Tomsovsky M."/>
            <person name="Tulloss R.E."/>
            <person name="Uehling J."/>
            <person name="Grigoriev I.V."/>
            <person name="Vagvolgyi C."/>
            <person name="Papp T."/>
            <person name="Martin F.M."/>
            <person name="Miettinen O."/>
            <person name="Hibbett D.S."/>
            <person name="Nagy L.G."/>
        </authorList>
    </citation>
    <scope>NUCLEOTIDE SEQUENCE [LARGE SCALE GENOMIC DNA]</scope>
    <source>
        <strain evidence="7 8">CBS 962.96</strain>
    </source>
</reference>
<keyword evidence="8" id="KW-1185">Reference proteome</keyword>
<evidence type="ECO:0000256" key="1">
    <source>
        <dbReference type="ARBA" id="ARBA00022630"/>
    </source>
</evidence>
<keyword evidence="1" id="KW-0285">Flavoprotein</keyword>
<evidence type="ECO:0000256" key="3">
    <source>
        <dbReference type="ARBA" id="ARBA00023002"/>
    </source>
</evidence>
<feature type="domain" description="FAD-binding" evidence="6">
    <location>
        <begin position="118"/>
        <end position="347"/>
    </location>
</feature>
<proteinExistence type="predicted"/>
<evidence type="ECO:0000259" key="5">
    <source>
        <dbReference type="Pfam" id="PF00890"/>
    </source>
</evidence>